<organism evidence="1 2">
    <name type="scientific">Pyrenophora seminiperda CCB06</name>
    <dbReference type="NCBI Taxonomy" id="1302712"/>
    <lineage>
        <taxon>Eukaryota</taxon>
        <taxon>Fungi</taxon>
        <taxon>Dikarya</taxon>
        <taxon>Ascomycota</taxon>
        <taxon>Pezizomycotina</taxon>
        <taxon>Dothideomycetes</taxon>
        <taxon>Pleosporomycetidae</taxon>
        <taxon>Pleosporales</taxon>
        <taxon>Pleosporineae</taxon>
        <taxon>Pleosporaceae</taxon>
        <taxon>Pyrenophora</taxon>
    </lineage>
</organism>
<dbReference type="OrthoDB" id="4772757at2759"/>
<evidence type="ECO:0000313" key="1">
    <source>
        <dbReference type="EMBL" id="RMZ66153.1"/>
    </source>
</evidence>
<evidence type="ECO:0000313" key="2">
    <source>
        <dbReference type="Proteomes" id="UP000265663"/>
    </source>
</evidence>
<proteinExistence type="predicted"/>
<gene>
    <name evidence="1" type="ORF">GMOD_00005227</name>
</gene>
<protein>
    <submittedName>
        <fullName evidence="1">Uncharacterized protein</fullName>
    </submittedName>
</protein>
<dbReference type="Proteomes" id="UP000265663">
    <property type="component" value="Unassembled WGS sequence"/>
</dbReference>
<sequence>MSLQHPLLDAATNAIQHTIFQEHRHHFHQHASASLLLDELHRLSSGNASGNRSTVVSGRKFALFIRAFAPYFDVLGTCVKLRSEWIGGFWGLIHLIFKISSDYALLLEKIADTFEAVAQIIPPYQQIYEVCKRNTSDPNVDAEGLRLAALMSYVYADLVQLCLELYQIFCRGFQGPETHYLTLPTLWRPLDSRLVHLETRISQHKKWLQKETESQVQQYADVSLYRKDYLGFLQRYSEVKANGHVDHEDQRIAKRLRRVAKVQAWLSSSGMGNARDGNQQLHTNSSDWFLHTDAYSRWRDKPFESTEANNSDALLGNWQHRVLFVQDYNLTLSGRESCCSSGRP</sequence>
<accession>A0A3M7LV89</accession>
<dbReference type="AlphaFoldDB" id="A0A3M7LV89"/>
<keyword evidence="2" id="KW-1185">Reference proteome</keyword>
<dbReference type="EMBL" id="KE747806">
    <property type="protein sequence ID" value="RMZ66153.1"/>
    <property type="molecule type" value="Genomic_DNA"/>
</dbReference>
<reference evidence="1 2" key="1">
    <citation type="journal article" date="2014" name="PLoS ONE">
        <title>De novo Genome Assembly of the Fungal Plant Pathogen Pyrenophora semeniperda.</title>
        <authorList>
            <person name="Soliai M.M."/>
            <person name="Meyer S.E."/>
            <person name="Udall J.A."/>
            <person name="Elzinga D.E."/>
            <person name="Hermansen R.A."/>
            <person name="Bodily P.M."/>
            <person name="Hart A.A."/>
            <person name="Coleman C.E."/>
        </authorList>
    </citation>
    <scope>NUCLEOTIDE SEQUENCE [LARGE SCALE GENOMIC DNA]</scope>
    <source>
        <strain evidence="1 2">CCB06</strain>
        <tissue evidence="1">Mycelium</tissue>
    </source>
</reference>
<name>A0A3M7LV89_9PLEO</name>
<dbReference type="PANTHER" id="PTHR10039">
    <property type="entry name" value="AMELOGENIN"/>
    <property type="match status" value="1"/>
</dbReference>
<dbReference type="PANTHER" id="PTHR10039:SF15">
    <property type="entry name" value="NACHT DOMAIN-CONTAINING PROTEIN"/>
    <property type="match status" value="1"/>
</dbReference>